<evidence type="ECO:0000256" key="3">
    <source>
        <dbReference type="ARBA" id="ARBA00011599"/>
    </source>
</evidence>
<dbReference type="InterPro" id="IPR004368">
    <property type="entry name" value="TIF_IF1"/>
</dbReference>
<keyword evidence="9" id="KW-0150">Chloroplast</keyword>
<dbReference type="GO" id="GO:0005829">
    <property type="term" value="C:cytosol"/>
    <property type="evidence" value="ECO:0007669"/>
    <property type="project" value="TreeGrafter"/>
</dbReference>
<comment type="similarity">
    <text evidence="2 7">Belongs to the IF-1 family.</text>
</comment>
<dbReference type="PROSITE" id="PS50832">
    <property type="entry name" value="S1_IF1_TYPE"/>
    <property type="match status" value="1"/>
</dbReference>
<dbReference type="PANTHER" id="PTHR33370">
    <property type="entry name" value="TRANSLATION INITIATION FACTOR IF-1, CHLOROPLASTIC"/>
    <property type="match status" value="1"/>
</dbReference>
<reference evidence="9" key="1">
    <citation type="submission" date="2021-01" db="EMBL/GenBank/DDBJ databases">
        <authorList>
            <person name="Li J."/>
            <person name="Xu Y."/>
            <person name="Zeng S."/>
            <person name="Qin Q."/>
            <person name="Han F."/>
            <person name="Yu J."/>
        </authorList>
    </citation>
    <scope>NUCLEOTIDE SEQUENCE</scope>
</reference>
<evidence type="ECO:0000256" key="5">
    <source>
        <dbReference type="ARBA" id="ARBA00022917"/>
    </source>
</evidence>
<dbReference type="Gene3D" id="2.40.50.140">
    <property type="entry name" value="Nucleic acid-binding proteins"/>
    <property type="match status" value="1"/>
</dbReference>
<evidence type="ECO:0000259" key="8">
    <source>
        <dbReference type="PROSITE" id="PS50832"/>
    </source>
</evidence>
<dbReference type="PANTHER" id="PTHR33370:SF1">
    <property type="entry name" value="TRANSLATION INITIATION FACTOR IF-1, CHLOROPLASTIC"/>
    <property type="match status" value="1"/>
</dbReference>
<evidence type="ECO:0000256" key="2">
    <source>
        <dbReference type="ARBA" id="ARBA00010939"/>
    </source>
</evidence>
<name>A0A8A6L2Z8_9CARY</name>
<keyword evidence="7" id="KW-0699">rRNA-binding</keyword>
<evidence type="ECO:0000313" key="9">
    <source>
        <dbReference type="EMBL" id="QTI91202.1"/>
    </source>
</evidence>
<evidence type="ECO:0000256" key="1">
    <source>
        <dbReference type="ARBA" id="ARBA00003935"/>
    </source>
</evidence>
<keyword evidence="4 7" id="KW-0396">Initiation factor</keyword>
<comment type="subcellular location">
    <subcellularLocation>
        <location evidence="7">Plastid</location>
        <location evidence="7">Chloroplast</location>
    </subcellularLocation>
</comment>
<evidence type="ECO:0000256" key="6">
    <source>
        <dbReference type="ARBA" id="ARBA00068272"/>
    </source>
</evidence>
<dbReference type="FunFam" id="2.40.50.140:FF:000002">
    <property type="entry name" value="Translation initiation factor IF-1"/>
    <property type="match status" value="1"/>
</dbReference>
<dbReference type="GO" id="GO:0019843">
    <property type="term" value="F:rRNA binding"/>
    <property type="evidence" value="ECO:0007669"/>
    <property type="project" value="UniProtKB-UniRule"/>
</dbReference>
<comment type="subunit">
    <text evidence="3 7">Component of the 30S ribosomal translation pre-initiation complex which assembles on the 30S ribosome in the order IF-2 and IF-3, IF-1 and N-formylmethionyl-tRNA(fMet); mRNA recruitment can occur at any time during PIC assembly.</text>
</comment>
<dbReference type="GO" id="GO:0003743">
    <property type="term" value="F:translation initiation factor activity"/>
    <property type="evidence" value="ECO:0007669"/>
    <property type="project" value="UniProtKB-UniRule"/>
</dbReference>
<keyword evidence="9" id="KW-0934">Plastid</keyword>
<dbReference type="InterPro" id="IPR006196">
    <property type="entry name" value="RNA-binding_domain_S1_IF1"/>
</dbReference>
<organism evidence="9">
    <name type="scientific">Echinocactus grusonii</name>
    <dbReference type="NCBI Taxonomy" id="130111"/>
    <lineage>
        <taxon>Eukaryota</taxon>
        <taxon>Viridiplantae</taxon>
        <taxon>Streptophyta</taxon>
        <taxon>Embryophyta</taxon>
        <taxon>Tracheophyta</taxon>
        <taxon>Spermatophyta</taxon>
        <taxon>Magnoliopsida</taxon>
        <taxon>eudicotyledons</taxon>
        <taxon>Gunneridae</taxon>
        <taxon>Pentapetalae</taxon>
        <taxon>Caryophyllales</taxon>
        <taxon>Cactineae</taxon>
        <taxon>Cactaceae</taxon>
        <taxon>Cactoideae</taxon>
        <taxon>Cacteae</taxon>
        <taxon>Echinocactus</taxon>
    </lineage>
</organism>
<dbReference type="Pfam" id="PF01176">
    <property type="entry name" value="eIF-1a"/>
    <property type="match status" value="1"/>
</dbReference>
<keyword evidence="7" id="KW-0694">RNA-binding</keyword>
<accession>A0A8A6L2Z8</accession>
<sequence>MEEKKMTHEGLVTQSFPNGMFHVRLDNENVILGYISGKIRRSSIRILLGDRVKVEVSPYDATKGRIIYRFPRDKSYDSDDSDDSKD</sequence>
<dbReference type="GO" id="GO:0009507">
    <property type="term" value="C:chloroplast"/>
    <property type="evidence" value="ECO:0007669"/>
    <property type="project" value="UniProtKB-SubCell"/>
</dbReference>
<protein>
    <recommendedName>
        <fullName evidence="6 7">Translation initiation factor IF-1, chloroplastic</fullName>
    </recommendedName>
</protein>
<feature type="domain" description="S1-like" evidence="8">
    <location>
        <begin position="1"/>
        <end position="71"/>
    </location>
</feature>
<proteinExistence type="inferred from homology"/>
<dbReference type="InterPro" id="IPR012340">
    <property type="entry name" value="NA-bd_OB-fold"/>
</dbReference>
<keyword evidence="5 7" id="KW-0648">Protein biosynthesis</keyword>
<dbReference type="CDD" id="cd04451">
    <property type="entry name" value="S1_IF1"/>
    <property type="match status" value="1"/>
</dbReference>
<dbReference type="GO" id="GO:0043022">
    <property type="term" value="F:ribosome binding"/>
    <property type="evidence" value="ECO:0007669"/>
    <property type="project" value="UniProtKB-UniRule"/>
</dbReference>
<dbReference type="NCBIfam" id="TIGR00008">
    <property type="entry name" value="infA"/>
    <property type="match status" value="1"/>
</dbReference>
<dbReference type="EMBL" id="MW553048">
    <property type="protein sequence ID" value="QTI91202.1"/>
    <property type="molecule type" value="Genomic_DNA"/>
</dbReference>
<evidence type="ECO:0000256" key="7">
    <source>
        <dbReference type="HAMAP-Rule" id="MF_00075"/>
    </source>
</evidence>
<evidence type="ECO:0000256" key="4">
    <source>
        <dbReference type="ARBA" id="ARBA00022540"/>
    </source>
</evidence>
<dbReference type="AlphaFoldDB" id="A0A8A6L2Z8"/>
<geneLocation type="chloroplast" evidence="9"/>
<comment type="function">
    <text evidence="1 7">One of the essential components for the initiation of protein synthesis. Stabilizes the binding of IF-2 and IF-3 on the 30S subunit to which N-formylmethionyl-tRNA(fMet) subsequently binds. Helps modulate mRNA selection, yielding the 30S pre-initiation complex (PIC). Upon addition of the 50S ribosomal subunit IF-1, IF-2 and IF-3 are released leaving the mature 70S translation initiation complex.</text>
</comment>
<gene>
    <name evidence="7 9" type="primary">infA</name>
</gene>
<dbReference type="HAMAP" id="MF_00075">
    <property type="entry name" value="IF_1"/>
    <property type="match status" value="1"/>
</dbReference>
<dbReference type="SUPFAM" id="SSF50249">
    <property type="entry name" value="Nucleic acid-binding proteins"/>
    <property type="match status" value="1"/>
</dbReference>